<dbReference type="InterPro" id="IPR015919">
    <property type="entry name" value="Cadherin-like_sf"/>
</dbReference>
<proteinExistence type="predicted"/>
<dbReference type="Proteomes" id="UP000187941">
    <property type="component" value="Chromosome"/>
</dbReference>
<name>A0A1P9WRA8_9BACT</name>
<dbReference type="GO" id="GO:0016020">
    <property type="term" value="C:membrane"/>
    <property type="evidence" value="ECO:0007669"/>
    <property type="project" value="InterPro"/>
</dbReference>
<keyword evidence="3" id="KW-1185">Reference proteome</keyword>
<organism evidence="2 3">
    <name type="scientific">Spirosoma montaniterrae</name>
    <dbReference type="NCBI Taxonomy" id="1178516"/>
    <lineage>
        <taxon>Bacteria</taxon>
        <taxon>Pseudomonadati</taxon>
        <taxon>Bacteroidota</taxon>
        <taxon>Cytophagia</taxon>
        <taxon>Cytophagales</taxon>
        <taxon>Cytophagaceae</taxon>
        <taxon>Spirosoma</taxon>
    </lineage>
</organism>
<protein>
    <recommendedName>
        <fullName evidence="1">DUF11 domain-containing protein</fullName>
    </recommendedName>
</protein>
<dbReference type="NCBIfam" id="TIGR01451">
    <property type="entry name" value="B_ant_repeat"/>
    <property type="match status" value="1"/>
</dbReference>
<dbReference type="InterPro" id="IPR047589">
    <property type="entry name" value="DUF11_rpt"/>
</dbReference>
<dbReference type="KEGG" id="smon:AWR27_00175"/>
<dbReference type="Pfam" id="PF05345">
    <property type="entry name" value="He_PIG"/>
    <property type="match status" value="5"/>
</dbReference>
<dbReference type="SUPFAM" id="SSF49313">
    <property type="entry name" value="Cadherin-like"/>
    <property type="match status" value="4"/>
</dbReference>
<evidence type="ECO:0000313" key="3">
    <source>
        <dbReference type="Proteomes" id="UP000187941"/>
    </source>
</evidence>
<dbReference type="Gene3D" id="2.60.40.10">
    <property type="entry name" value="Immunoglobulins"/>
    <property type="match status" value="5"/>
</dbReference>
<accession>A0A1P9WRA8</accession>
<dbReference type="EMBL" id="CP014263">
    <property type="protein sequence ID" value="AQG77906.1"/>
    <property type="molecule type" value="Genomic_DNA"/>
</dbReference>
<reference evidence="2 3" key="1">
    <citation type="submission" date="2016-01" db="EMBL/GenBank/DDBJ databases">
        <authorList>
            <person name="Oliw E.H."/>
        </authorList>
    </citation>
    <scope>NUCLEOTIDE SEQUENCE [LARGE SCALE GENOMIC DNA]</scope>
    <source>
        <strain evidence="2 3">DY10</strain>
    </source>
</reference>
<dbReference type="GO" id="GO:0005509">
    <property type="term" value="F:calcium ion binding"/>
    <property type="evidence" value="ECO:0007669"/>
    <property type="project" value="InterPro"/>
</dbReference>
<feature type="domain" description="DUF11" evidence="1">
    <location>
        <begin position="1521"/>
        <end position="1629"/>
    </location>
</feature>
<dbReference type="InterPro" id="IPR013783">
    <property type="entry name" value="Ig-like_fold"/>
</dbReference>
<dbReference type="Pfam" id="PF01345">
    <property type="entry name" value="DUF11"/>
    <property type="match status" value="1"/>
</dbReference>
<dbReference type="InterPro" id="IPR001434">
    <property type="entry name" value="OmcB-like_DUF11"/>
</dbReference>
<dbReference type="Gene3D" id="2.60.40.740">
    <property type="match status" value="1"/>
</dbReference>
<evidence type="ECO:0000313" key="2">
    <source>
        <dbReference type="EMBL" id="AQG77906.1"/>
    </source>
</evidence>
<dbReference type="SUPFAM" id="SSF63829">
    <property type="entry name" value="Calcium-dependent phosphotriesterase"/>
    <property type="match status" value="1"/>
</dbReference>
<evidence type="ECO:0000259" key="1">
    <source>
        <dbReference type="Pfam" id="PF01345"/>
    </source>
</evidence>
<sequence>MGDICYDRTNNQFFVSNFSDGKIYRLNATGAILDSYQAPGTSAWFANPVDPDAPLSTSASISTNLPWALAVKNGRLYYSTWKVNRNKPYGSDYSNTSDTRIRSVALNANGTINSATDIEEFDVPARQKEFITDIAFTQDGTKMLLAGRTMISDAGTYVHDAHVYVYQGSTTNFTLANRINPGTSSTPNTYDAYGGIDVAPLNGQSDITLVFSAGDMITSDGPHGLQVTNLTTVGSITNGNLGGKVSSFRAVPYVPGYDGTGDDIKGAGGDVEVYNYIPLSCSLTLTVTPGTCNSATNQYTLSGNVNLTATAGGTATITDGLYSTTVTVPSGATSVAYSLTGLASGATTHTITAALTDCGSASATYIAPASCTVCSLSINTTVVASGAVNQPYSQNIAISGAAPGSLTFAAIGSLPSGLSLNASTGVISGTPTSAGNSSFTLTVTDSKSCTAILPLSITVVCPAPTLTTTSATVCSGQTGTLTVTGAEAYLWNTGATTASIEVMSAGTYSVTATSAAGCSATATALLTVNPQPQIIALTQGTACMGNVASLTVETTNIGAGVLEYSLNGGDFTTANSFTLSATTSTTATVVVRAIGSSCTDTKSVVVNCACQTPVSLTLLPTTMQTCGQALVSFTAGVSGATSATLTSNGTGILSLNTIGSVTAVTYQPSLADVTAGSITLTLTSADPDGSGSCEPAQLSRVLTIDPLPLVTATSATVCAEETGVLSASGASTYLWSTGATTMSISVSVAGTYSVTGTTAQGCSATANGILTVSPALTVTPANLPNGQIGTAYSQTIVVSGGTPAYTFSSTGALPAGLIVNTSTGVISGTPTAAGTTSFSLTVTDSKACSATVPLSISVSAAPICSLGATATAGPCDPLTNTYSATVVVTVANPVEGSITISTGTLTQTLSTSGGLGTNTLTAIFNGLPSNGLTQTVSIASSVLACGTTSTTYTAPVSCSVCSLSITTTSLTSGTLGQPYSQSLASTGGVGSLTYAVASGTLPTGLSLDASTGILSGTPTAAAITNFTLSVTDANGCADEQPLSITATCPLLSLLPTSLPTAQEGTLYSQPLTASGGTAPYAYSVTAGTPPPGLGLVGNVISGTPTASGLSSFTLTATDANGCSVPLPLSISVSAAPVCSLTLTATAGPCDPTTNRYTATLSVTLTNPPASSGILTLIDGVESRTLTVPANATLITEQMAGLVSDGSPRSVSASLAGCGTSSTTYTAPVSCTTAPATVVVVVGTPVCNTATNTYIASGTATIANATPGSSLSLTDNGNSVLSQPVAAGSSSVIFSVTGVSNGPASRTVVARLTDGTPASTTYSVPLACTLCSVSVTTSSLPNGQVGTAYSQSIATSGGIVPMTFNAIGTLPSGLSLNASTGVISGTPTSAGNSSFTLTVTDSKSCTAILPLTIRVDPTPPTVRVNVGLPACNTATNTYTASGIVTLTDAPAGSTLTVSDNGSVVLSQTVTAGQPTAIFSVSGVSDGPVSRTVVAVLTNGSSTSSSIIYTVPMSCTTAPNPSLNLAKAVDKSRAKVGDVLTYTVVLTNTGSVATTAVVRDLLSEGATYLLGSAVAPTGTTFTPAMSASVASTWTVSSIGAGQSLSLTFQVTATTEGIVYNKAAIPGKEVDVCTSIPILVCPGSEYVFQLTAPTERTKYHWFRTFEGVTTELTSFTTNILEVRQPGEYKLSANNANELCPDYSCCPFIVEEIPGVASYSLTASTPTCSGSTVQANGRIILTGLSSVTNLTYQISRGGIDFESGTLITSNPMALPINSVLASTLPAGTYWVRVYNALNCHRDEQVVILPANCNCPPSVCVPFVLKQTRKGTRIGGQ</sequence>
<dbReference type="STRING" id="1178516.AWR27_00175"/>
<gene>
    <name evidence="2" type="ORF">AWR27_00175</name>
</gene>